<name>A0A7W9BGR2_9SPHN</name>
<proteinExistence type="predicted"/>
<feature type="region of interest" description="Disordered" evidence="5">
    <location>
        <begin position="1"/>
        <end position="23"/>
    </location>
</feature>
<evidence type="ECO:0000256" key="4">
    <source>
        <dbReference type="PROSITE-ProRule" id="PRU00473"/>
    </source>
</evidence>
<dbReference type="SUPFAM" id="SSF103088">
    <property type="entry name" value="OmpA-like"/>
    <property type="match status" value="1"/>
</dbReference>
<comment type="subcellular location">
    <subcellularLocation>
        <location evidence="1">Cell outer membrane</location>
    </subcellularLocation>
</comment>
<feature type="transmembrane region" description="Helical" evidence="6">
    <location>
        <begin position="29"/>
        <end position="46"/>
    </location>
</feature>
<evidence type="ECO:0000313" key="8">
    <source>
        <dbReference type="EMBL" id="MBB5716852.1"/>
    </source>
</evidence>
<keyword evidence="2 4" id="KW-0472">Membrane</keyword>
<evidence type="ECO:0000256" key="6">
    <source>
        <dbReference type="SAM" id="Phobius"/>
    </source>
</evidence>
<dbReference type="InterPro" id="IPR006664">
    <property type="entry name" value="OMP_bac"/>
</dbReference>
<feature type="region of interest" description="Disordered" evidence="5">
    <location>
        <begin position="191"/>
        <end position="223"/>
    </location>
</feature>
<dbReference type="PANTHER" id="PTHR30329">
    <property type="entry name" value="STATOR ELEMENT OF FLAGELLAR MOTOR COMPLEX"/>
    <property type="match status" value="1"/>
</dbReference>
<dbReference type="PRINTS" id="PR01021">
    <property type="entry name" value="OMPADOMAIN"/>
</dbReference>
<feature type="domain" description="OmpA-like" evidence="7">
    <location>
        <begin position="111"/>
        <end position="223"/>
    </location>
</feature>
<dbReference type="GO" id="GO:0009279">
    <property type="term" value="C:cell outer membrane"/>
    <property type="evidence" value="ECO:0007669"/>
    <property type="project" value="UniProtKB-SubCell"/>
</dbReference>
<dbReference type="PANTHER" id="PTHR30329:SF21">
    <property type="entry name" value="LIPOPROTEIN YIAD-RELATED"/>
    <property type="match status" value="1"/>
</dbReference>
<reference evidence="8 9" key="1">
    <citation type="submission" date="2020-08" db="EMBL/GenBank/DDBJ databases">
        <title>Genomic Encyclopedia of Type Strains, Phase IV (KMG-IV): sequencing the most valuable type-strain genomes for metagenomic binning, comparative biology and taxonomic classification.</title>
        <authorList>
            <person name="Goeker M."/>
        </authorList>
    </citation>
    <scope>NUCLEOTIDE SEQUENCE [LARGE SCALE GENOMIC DNA]</scope>
    <source>
        <strain evidence="8 9">DSM 100044</strain>
    </source>
</reference>
<evidence type="ECO:0000256" key="3">
    <source>
        <dbReference type="ARBA" id="ARBA00023237"/>
    </source>
</evidence>
<keyword evidence="3" id="KW-0998">Cell outer membrane</keyword>
<evidence type="ECO:0000256" key="1">
    <source>
        <dbReference type="ARBA" id="ARBA00004442"/>
    </source>
</evidence>
<dbReference type="Proteomes" id="UP000546200">
    <property type="component" value="Unassembled WGS sequence"/>
</dbReference>
<gene>
    <name evidence="8" type="ORF">FHS94_003724</name>
</gene>
<sequence>MADPDKRTNGAPPNHLHVGPEHHKKGPNWLAWLALLAGILALLFALSRCGRDDQTTTTTTQAVVTNDTAAAAPADNAGAVVAATPNAGSAEALAGTSAVGGFLAGTEPTPRTFQFEKLNFDTAKSDVRPADAAEVNQIAAVLKQYGNAHVRIAGYADARGSTPANTALGKARADAVKAALVAQGINASRIETVSGGESDPVDSNATASGQAENRRTELVVTSR</sequence>
<keyword evidence="6" id="KW-0812">Transmembrane</keyword>
<accession>A0A7W9BGR2</accession>
<keyword evidence="9" id="KW-1185">Reference proteome</keyword>
<dbReference type="AlphaFoldDB" id="A0A7W9BGR2"/>
<feature type="compositionally biased region" description="Polar residues" evidence="5">
    <location>
        <begin position="201"/>
        <end position="211"/>
    </location>
</feature>
<organism evidence="8 9">
    <name type="scientific">Sphingomonas aerophila</name>
    <dbReference type="NCBI Taxonomy" id="1344948"/>
    <lineage>
        <taxon>Bacteria</taxon>
        <taxon>Pseudomonadati</taxon>
        <taxon>Pseudomonadota</taxon>
        <taxon>Alphaproteobacteria</taxon>
        <taxon>Sphingomonadales</taxon>
        <taxon>Sphingomonadaceae</taxon>
        <taxon>Sphingomonas</taxon>
    </lineage>
</organism>
<protein>
    <submittedName>
        <fullName evidence="8">Outer membrane protein OmpA-like peptidoglycan-associated protein</fullName>
    </submittedName>
</protein>
<dbReference type="InterPro" id="IPR006665">
    <property type="entry name" value="OmpA-like"/>
</dbReference>
<dbReference type="CDD" id="cd07185">
    <property type="entry name" value="OmpA_C-like"/>
    <property type="match status" value="1"/>
</dbReference>
<dbReference type="EMBL" id="JACIJK010000016">
    <property type="protein sequence ID" value="MBB5716852.1"/>
    <property type="molecule type" value="Genomic_DNA"/>
</dbReference>
<comment type="caution">
    <text evidence="8">The sequence shown here is derived from an EMBL/GenBank/DDBJ whole genome shotgun (WGS) entry which is preliminary data.</text>
</comment>
<dbReference type="Gene3D" id="3.30.1330.60">
    <property type="entry name" value="OmpA-like domain"/>
    <property type="match status" value="1"/>
</dbReference>
<dbReference type="InterPro" id="IPR050330">
    <property type="entry name" value="Bact_OuterMem_StrucFunc"/>
</dbReference>
<dbReference type="PROSITE" id="PS51123">
    <property type="entry name" value="OMPA_2"/>
    <property type="match status" value="1"/>
</dbReference>
<dbReference type="InterPro" id="IPR036737">
    <property type="entry name" value="OmpA-like_sf"/>
</dbReference>
<evidence type="ECO:0000256" key="5">
    <source>
        <dbReference type="SAM" id="MobiDB-lite"/>
    </source>
</evidence>
<dbReference type="Pfam" id="PF00691">
    <property type="entry name" value="OmpA"/>
    <property type="match status" value="1"/>
</dbReference>
<dbReference type="RefSeq" id="WP_184060484.1">
    <property type="nucleotide sequence ID" value="NZ_JACIJK010000016.1"/>
</dbReference>
<evidence type="ECO:0000313" key="9">
    <source>
        <dbReference type="Proteomes" id="UP000546200"/>
    </source>
</evidence>
<evidence type="ECO:0000256" key="2">
    <source>
        <dbReference type="ARBA" id="ARBA00023136"/>
    </source>
</evidence>
<keyword evidence="6" id="KW-1133">Transmembrane helix</keyword>
<evidence type="ECO:0000259" key="7">
    <source>
        <dbReference type="PROSITE" id="PS51123"/>
    </source>
</evidence>